<gene>
    <name evidence="2" type="ORF">EAH69_10155</name>
</gene>
<sequence length="154" mass="17961">MKNKIILVLLLAFLSLLSGILISKMSLLSKAGITFIYDEYSILKSWWKTGLIMFVIQIIIFFILSFIQKNTDKKVRYYGFPLIIIIIGTVGLYMTYFNFTETSHRLMNSSFKIGFYIFWLTWIGNSLSFLLNKKPNILNKESVDILSDKENMNQ</sequence>
<proteinExistence type="predicted"/>
<accession>A0A3L9M5R4</accession>
<name>A0A3L9M5R4_9FLAO</name>
<keyword evidence="3" id="KW-1185">Reference proteome</keyword>
<evidence type="ECO:0000313" key="2">
    <source>
        <dbReference type="EMBL" id="RLZ08288.1"/>
    </source>
</evidence>
<reference evidence="2 3" key="1">
    <citation type="submission" date="2018-10" db="EMBL/GenBank/DDBJ databases">
        <authorList>
            <person name="Chen X."/>
        </authorList>
    </citation>
    <scope>NUCLEOTIDE SEQUENCE [LARGE SCALE GENOMIC DNA]</scope>
    <source>
        <strain evidence="2 3">YIM 102668</strain>
    </source>
</reference>
<dbReference type="RefSeq" id="WP_121935097.1">
    <property type="nucleotide sequence ID" value="NZ_RDOJ01000014.1"/>
</dbReference>
<dbReference type="Proteomes" id="UP000275348">
    <property type="component" value="Unassembled WGS sequence"/>
</dbReference>
<dbReference type="EMBL" id="RDOJ01000014">
    <property type="protein sequence ID" value="RLZ08288.1"/>
    <property type="molecule type" value="Genomic_DNA"/>
</dbReference>
<dbReference type="AlphaFoldDB" id="A0A3L9M5R4"/>
<keyword evidence="1" id="KW-0472">Membrane</keyword>
<keyword evidence="1" id="KW-0812">Transmembrane</keyword>
<feature type="transmembrane region" description="Helical" evidence="1">
    <location>
        <begin position="111"/>
        <end position="131"/>
    </location>
</feature>
<feature type="transmembrane region" description="Helical" evidence="1">
    <location>
        <begin position="79"/>
        <end position="99"/>
    </location>
</feature>
<protein>
    <submittedName>
        <fullName evidence="2">Uncharacterized protein</fullName>
    </submittedName>
</protein>
<organism evidence="2 3">
    <name type="scientific">Faecalibacter macacae</name>
    <dbReference type="NCBI Taxonomy" id="1859289"/>
    <lineage>
        <taxon>Bacteria</taxon>
        <taxon>Pseudomonadati</taxon>
        <taxon>Bacteroidota</taxon>
        <taxon>Flavobacteriia</taxon>
        <taxon>Flavobacteriales</taxon>
        <taxon>Weeksellaceae</taxon>
        <taxon>Faecalibacter</taxon>
    </lineage>
</organism>
<dbReference type="OrthoDB" id="1149093at2"/>
<comment type="caution">
    <text evidence="2">The sequence shown here is derived from an EMBL/GenBank/DDBJ whole genome shotgun (WGS) entry which is preliminary data.</text>
</comment>
<evidence type="ECO:0000313" key="3">
    <source>
        <dbReference type="Proteomes" id="UP000275348"/>
    </source>
</evidence>
<evidence type="ECO:0000256" key="1">
    <source>
        <dbReference type="SAM" id="Phobius"/>
    </source>
</evidence>
<feature type="transmembrane region" description="Helical" evidence="1">
    <location>
        <begin position="46"/>
        <end position="67"/>
    </location>
</feature>
<keyword evidence="1" id="KW-1133">Transmembrane helix</keyword>